<evidence type="ECO:0008006" key="8">
    <source>
        <dbReference type="Google" id="ProtNLM"/>
    </source>
</evidence>
<gene>
    <name evidence="6" type="ORF">TSUD_401940</name>
</gene>
<dbReference type="PANTHER" id="PTHR45786:SF74">
    <property type="entry name" value="ATP-DEPENDENT DNA HELICASE"/>
    <property type="match status" value="1"/>
</dbReference>
<dbReference type="EMBL" id="DF974202">
    <property type="protein sequence ID" value="GAU46335.1"/>
    <property type="molecule type" value="Genomic_DNA"/>
</dbReference>
<keyword evidence="2" id="KW-0805">Transcription regulation</keyword>
<dbReference type="Gene3D" id="2.40.330.10">
    <property type="entry name" value="DNA-binding pseudobarrel domain"/>
    <property type="match status" value="1"/>
</dbReference>
<dbReference type="GO" id="GO:0003677">
    <property type="term" value="F:DNA binding"/>
    <property type="evidence" value="ECO:0007669"/>
    <property type="project" value="UniProtKB-KW"/>
</dbReference>
<dbReference type="GO" id="GO:0005634">
    <property type="term" value="C:nucleus"/>
    <property type="evidence" value="ECO:0007669"/>
    <property type="project" value="UniProtKB-SubCell"/>
</dbReference>
<comment type="subcellular location">
    <subcellularLocation>
        <location evidence="1">Nucleus</location>
    </subcellularLocation>
</comment>
<proteinExistence type="predicted"/>
<dbReference type="Proteomes" id="UP000242715">
    <property type="component" value="Unassembled WGS sequence"/>
</dbReference>
<dbReference type="InterPro" id="IPR015300">
    <property type="entry name" value="DNA-bd_pseudobarrel_sf"/>
</dbReference>
<name>A0A2Z6PBW6_TRISU</name>
<dbReference type="AlphaFoldDB" id="A0A2Z6PBW6"/>
<reference evidence="7" key="1">
    <citation type="journal article" date="2017" name="Front. Plant Sci.">
        <title>Climate Clever Clovers: New Paradigm to Reduce the Environmental Footprint of Ruminants by Breeding Low Methanogenic Forages Utilizing Haplotype Variation.</title>
        <authorList>
            <person name="Kaur P."/>
            <person name="Appels R."/>
            <person name="Bayer P.E."/>
            <person name="Keeble-Gagnere G."/>
            <person name="Wang J."/>
            <person name="Hirakawa H."/>
            <person name="Shirasawa K."/>
            <person name="Vercoe P."/>
            <person name="Stefanova K."/>
            <person name="Durmic Z."/>
            <person name="Nichols P."/>
            <person name="Revell C."/>
            <person name="Isobe S.N."/>
            <person name="Edwards D."/>
            <person name="Erskine W."/>
        </authorList>
    </citation>
    <scope>NUCLEOTIDE SEQUENCE [LARGE SCALE GENOMIC DNA]</scope>
    <source>
        <strain evidence="7">cv. Daliak</strain>
    </source>
</reference>
<keyword evidence="3" id="KW-0238">DNA-binding</keyword>
<feature type="non-terminal residue" evidence="6">
    <location>
        <position position="646"/>
    </location>
</feature>
<evidence type="ECO:0000313" key="7">
    <source>
        <dbReference type="Proteomes" id="UP000242715"/>
    </source>
</evidence>
<keyword evidence="5" id="KW-0539">Nucleus</keyword>
<evidence type="ECO:0000313" key="6">
    <source>
        <dbReference type="EMBL" id="GAU46335.1"/>
    </source>
</evidence>
<evidence type="ECO:0000256" key="4">
    <source>
        <dbReference type="ARBA" id="ARBA00023163"/>
    </source>
</evidence>
<evidence type="ECO:0000256" key="5">
    <source>
        <dbReference type="ARBA" id="ARBA00023242"/>
    </source>
</evidence>
<dbReference type="PANTHER" id="PTHR45786">
    <property type="entry name" value="DNA BINDING PROTEIN-LIKE"/>
    <property type="match status" value="1"/>
</dbReference>
<protein>
    <recommendedName>
        <fullName evidence="8">TF-B3 domain-containing protein</fullName>
    </recommendedName>
</protein>
<organism evidence="6 7">
    <name type="scientific">Trifolium subterraneum</name>
    <name type="common">Subterranean clover</name>
    <dbReference type="NCBI Taxonomy" id="3900"/>
    <lineage>
        <taxon>Eukaryota</taxon>
        <taxon>Viridiplantae</taxon>
        <taxon>Streptophyta</taxon>
        <taxon>Embryophyta</taxon>
        <taxon>Tracheophyta</taxon>
        <taxon>Spermatophyta</taxon>
        <taxon>Magnoliopsida</taxon>
        <taxon>eudicotyledons</taxon>
        <taxon>Gunneridae</taxon>
        <taxon>Pentapetalae</taxon>
        <taxon>rosids</taxon>
        <taxon>fabids</taxon>
        <taxon>Fabales</taxon>
        <taxon>Fabaceae</taxon>
        <taxon>Papilionoideae</taxon>
        <taxon>50 kb inversion clade</taxon>
        <taxon>NPAAA clade</taxon>
        <taxon>Hologalegina</taxon>
        <taxon>IRL clade</taxon>
        <taxon>Trifolieae</taxon>
        <taxon>Trifolium</taxon>
    </lineage>
</organism>
<sequence>MDFNKPGWFIDANKEKAMVLFMFMKGFWYISSGSLVAKKFGFTEPTIIYLYFRFENNEFLMFEKTFHKTFKRLEPPAYARQLFETIDSDKYGNEIGCDNSNEKFQDINPTDFSKFDVQITDAMANSNQVLHFPKKTARHVLLENQQEIKVRDVETGRIFSAPIVTSSRSKYERYITETWNEYKVEKKLNAGDVLRCTIEPPSRYMNIEIIRRNVRAMDVSQTKYKQFDGMCSNSQNSITSFSNIENVQPMESNPNYNTISNKPIAKRKADRIPLSPLSPDSVMTQKISQDENLTIQSKRVRTPNPKYFSPSSCFTNTFNEETIVYSKSQQHTQYHRGSNSVLDEVTNSASSEVINPTFKMHIQTDSNDVPVKLDAFKSTFYATSETEAIINFGLPEFTCTKCFAELWYEERSEKTNFTNKVEFSICCQKGEVKIPLLQKPPKLLLDLINGDDPRSRNFKDNIRAYNSMFAFTSMGGQIHDTINNGGGPPQFILGGQNYHRIGSLLPEAGTTPKFAQLPDNSKKGKKDTIDLSLVKDLQDMVHSLNPLAKAYRKVRDAFESGNQCQLSLRLYRNREKDSRMHNIPTADEVAGLIVGDFEDSDIGRDVIINERQYGLTRIHETHVLFLPLHYPLIFPRGENGWEPNIP</sequence>
<keyword evidence="4" id="KW-0804">Transcription</keyword>
<accession>A0A2Z6PBW6</accession>
<evidence type="ECO:0000256" key="3">
    <source>
        <dbReference type="ARBA" id="ARBA00023125"/>
    </source>
</evidence>
<evidence type="ECO:0000256" key="2">
    <source>
        <dbReference type="ARBA" id="ARBA00023015"/>
    </source>
</evidence>
<dbReference type="SUPFAM" id="SSF101936">
    <property type="entry name" value="DNA-binding pseudobarrel domain"/>
    <property type="match status" value="1"/>
</dbReference>
<keyword evidence="7" id="KW-1185">Reference proteome</keyword>
<dbReference type="OrthoDB" id="1937254at2759"/>
<evidence type="ECO:0000256" key="1">
    <source>
        <dbReference type="ARBA" id="ARBA00004123"/>
    </source>
</evidence>